<feature type="domain" description="Glutamate-ammonia ligase adenylyltransferase repeated" evidence="7">
    <location>
        <begin position="56"/>
        <end position="273"/>
    </location>
</feature>
<evidence type="ECO:0000259" key="8">
    <source>
        <dbReference type="Pfam" id="PF08335"/>
    </source>
</evidence>
<dbReference type="AlphaFoldDB" id="A0A1I6GGB8"/>
<dbReference type="OrthoDB" id="9759366at2"/>
<dbReference type="InterPro" id="IPR005190">
    <property type="entry name" value="GlnE_rpt_dom"/>
</dbReference>
<dbReference type="RefSeq" id="WP_090198670.1">
    <property type="nucleotide sequence ID" value="NZ_FOYP01000001.1"/>
</dbReference>
<dbReference type="GO" id="GO:0005524">
    <property type="term" value="F:ATP binding"/>
    <property type="evidence" value="ECO:0007669"/>
    <property type="project" value="UniProtKB-KW"/>
</dbReference>
<dbReference type="Pfam" id="PF08335">
    <property type="entry name" value="GlnD_UR_UTase"/>
    <property type="match status" value="1"/>
</dbReference>
<evidence type="ECO:0000256" key="2">
    <source>
        <dbReference type="ARBA" id="ARBA00022695"/>
    </source>
</evidence>
<dbReference type="InterPro" id="IPR043519">
    <property type="entry name" value="NT_sf"/>
</dbReference>
<keyword evidence="10" id="KW-1185">Reference proteome</keyword>
<dbReference type="PANTHER" id="PTHR30621:SF0">
    <property type="entry name" value="BIFUNCTIONAL GLUTAMINE SYNTHETASE ADENYLYLTRANSFERASE_ADENYLYL-REMOVING ENZYME"/>
    <property type="match status" value="1"/>
</dbReference>
<dbReference type="GO" id="GO:0008882">
    <property type="term" value="F:[glutamate-ammonia-ligase] adenylyltransferase activity"/>
    <property type="evidence" value="ECO:0007669"/>
    <property type="project" value="InterPro"/>
</dbReference>
<dbReference type="PANTHER" id="PTHR30621">
    <property type="entry name" value="GLUTAMINE SYNTHETASE ADENYLYLTRANSFERASE"/>
    <property type="match status" value="1"/>
</dbReference>
<dbReference type="Pfam" id="PF03710">
    <property type="entry name" value="GlnE"/>
    <property type="match status" value="2"/>
</dbReference>
<dbReference type="SUPFAM" id="SSF81593">
    <property type="entry name" value="Nucleotidyltransferase substrate binding subunit/domain"/>
    <property type="match status" value="2"/>
</dbReference>
<gene>
    <name evidence="9" type="ORF">SAMN04488005_1621</name>
</gene>
<evidence type="ECO:0000313" key="9">
    <source>
        <dbReference type="EMBL" id="SFR41236.1"/>
    </source>
</evidence>
<evidence type="ECO:0000256" key="1">
    <source>
        <dbReference type="ARBA" id="ARBA00022679"/>
    </source>
</evidence>
<evidence type="ECO:0000256" key="3">
    <source>
        <dbReference type="ARBA" id="ARBA00022741"/>
    </source>
</evidence>
<sequence>MSFLDRQTRCPHAFDPDRGADVLTHLPDLPRALAPLVIGTAGCSPYLAGLLEKEAAWIVPALDDPEAAVRGIFAKIPLVALDDLTAHLRQCKRRIALITALADLAGVWPLETVTQVLTDFADAAVQAALVQLVAAEAARGKLPSGDDPAQAGGMFALAMGKMGAGELNYSSDIDLICLFDETRFSADDYHEVRASFIRVTRKMAAILSDVREGGYVFRTDLRLRPDASSTPVCLSAEMAERYYESLGRTWERAAYIKARTCAGDAAAGARFLDTLRPFVWRKHLDFAAIQDAHDMRLKIRDHKGLHGDLVLEGHNMKLGRGGIREIEFFTQTRQLIAGGRDLSLRVRGTRDGLNALAAANWLPEDDAVTLYDHYKYHREVEHRLQMINDQQTHHLPADAEGFARLAAFMGTEVAALRQEITNRCAEVHALTEGFFAPDAAPPLTDDWGAETVARWHNYPALRSSRAVEIFERLKPEILSKLKEAAKPDEALLQFDGFLAGLPAGVQLFSLFEANPQLTQLIVDIAATAPALAQYLSRNAGVFDAVIGGAFFDPWPGQVALQARLADVLAQAPDYEAQLIAARRWAKEWHFRIGVHLLRGLVSADVAGTQYADLAGAVVAGLWPAIVAEFTTKHGDMPGRGGIVLGMGSLGAGRLNAESDLDLIMIYDASGVEMSDGRRPLATRTYYARLTQALVTALSAQMSEGRLYEVDMRLRPSGRSGPVATSFDAFQHYQADEAWTWEHLALTRARAITGDPELAAEFETFRQKILTGKGQGATVLADVADMRRRIAEAKPPQGAWDAKIGAGRLQDIELLAQTACLRAGANACDMAGQLQAGVVDGWLDAADAQALTHAARLMWSVQVVARLVTAGPLHPDEMSEGAKRLILRETDCKDLDGLSQQLIRSAAAAAAVICRKLGIDDGH</sequence>
<dbReference type="InterPro" id="IPR013546">
    <property type="entry name" value="PII_UdlTrfase/GS_AdlTrfase"/>
</dbReference>
<name>A0A1I6GGB8_9RHOB</name>
<feature type="domain" description="Glutamate-ammonia ligase adenylyltransferase repeated" evidence="7">
    <location>
        <begin position="520"/>
        <end position="762"/>
    </location>
</feature>
<keyword evidence="2 9" id="KW-0548">Nucleotidyltransferase</keyword>
<evidence type="ECO:0000259" key="7">
    <source>
        <dbReference type="Pfam" id="PF03710"/>
    </source>
</evidence>
<keyword evidence="5" id="KW-0460">Magnesium</keyword>
<keyword evidence="6" id="KW-0511">Multifunctional enzyme</keyword>
<protein>
    <submittedName>
        <fullName evidence="9">Glutamate-ammonia-ligase adenylyltransferase</fullName>
    </submittedName>
</protein>
<dbReference type="Proteomes" id="UP000199478">
    <property type="component" value="Unassembled WGS sequence"/>
</dbReference>
<dbReference type="GO" id="GO:0000820">
    <property type="term" value="P:regulation of glutamine family amino acid metabolic process"/>
    <property type="evidence" value="ECO:0007669"/>
    <property type="project" value="TreeGrafter"/>
</dbReference>
<evidence type="ECO:0000256" key="5">
    <source>
        <dbReference type="ARBA" id="ARBA00022842"/>
    </source>
</evidence>
<evidence type="ECO:0000256" key="6">
    <source>
        <dbReference type="ARBA" id="ARBA00023268"/>
    </source>
</evidence>
<keyword evidence="9" id="KW-0436">Ligase</keyword>
<reference evidence="10" key="1">
    <citation type="submission" date="2016-10" db="EMBL/GenBank/DDBJ databases">
        <authorList>
            <person name="Varghese N."/>
            <person name="Submissions S."/>
        </authorList>
    </citation>
    <scope>NUCLEOTIDE SEQUENCE [LARGE SCALE GENOMIC DNA]</scope>
    <source>
        <strain evidence="10">DSM 26879</strain>
    </source>
</reference>
<keyword evidence="1 9" id="KW-0808">Transferase</keyword>
<feature type="domain" description="PII-uridylyltransferase/Glutamine-synthetase adenylyltransferase" evidence="8">
    <location>
        <begin position="294"/>
        <end position="435"/>
    </location>
</feature>
<dbReference type="GO" id="GO:0005829">
    <property type="term" value="C:cytosol"/>
    <property type="evidence" value="ECO:0007669"/>
    <property type="project" value="TreeGrafter"/>
</dbReference>
<organism evidence="9 10">
    <name type="scientific">Yoonia tamlensis</name>
    <dbReference type="NCBI Taxonomy" id="390270"/>
    <lineage>
        <taxon>Bacteria</taxon>
        <taxon>Pseudomonadati</taxon>
        <taxon>Pseudomonadota</taxon>
        <taxon>Alphaproteobacteria</taxon>
        <taxon>Rhodobacterales</taxon>
        <taxon>Paracoccaceae</taxon>
        <taxon>Yoonia</taxon>
    </lineage>
</organism>
<evidence type="ECO:0000256" key="4">
    <source>
        <dbReference type="ARBA" id="ARBA00022840"/>
    </source>
</evidence>
<dbReference type="SUPFAM" id="SSF81301">
    <property type="entry name" value="Nucleotidyltransferase"/>
    <property type="match status" value="2"/>
</dbReference>
<keyword evidence="4" id="KW-0067">ATP-binding</keyword>
<dbReference type="InterPro" id="IPR023057">
    <property type="entry name" value="GlnE"/>
</dbReference>
<dbReference type="EMBL" id="FOYP01000001">
    <property type="protein sequence ID" value="SFR41236.1"/>
    <property type="molecule type" value="Genomic_DNA"/>
</dbReference>
<keyword evidence="3" id="KW-0547">Nucleotide-binding</keyword>
<accession>A0A1I6GGB8</accession>
<evidence type="ECO:0000313" key="10">
    <source>
        <dbReference type="Proteomes" id="UP000199478"/>
    </source>
</evidence>
<dbReference type="CDD" id="cd05401">
    <property type="entry name" value="NT_GlnE_GlnD_like"/>
    <property type="match status" value="2"/>
</dbReference>
<dbReference type="Gene3D" id="3.30.460.10">
    <property type="entry name" value="Beta Polymerase, domain 2"/>
    <property type="match status" value="2"/>
</dbReference>
<dbReference type="STRING" id="390270.SAMN04488005_1621"/>
<dbReference type="Gene3D" id="1.20.120.330">
    <property type="entry name" value="Nucleotidyltransferases domain 2"/>
    <property type="match status" value="2"/>
</dbReference>
<proteinExistence type="predicted"/>
<dbReference type="GO" id="GO:0016874">
    <property type="term" value="F:ligase activity"/>
    <property type="evidence" value="ECO:0007669"/>
    <property type="project" value="UniProtKB-KW"/>
</dbReference>